<protein>
    <submittedName>
        <fullName evidence="1">Uncharacterized protein</fullName>
    </submittedName>
</protein>
<sequence>MIDHYQFRFVQNFKEINNSRLYNKRLYSFKSSKSNEIYWVWVECYDLHMYAVKFHLKRHRNSPNKYSVMTGLGEPRRIINTCVAIMLEIAKEDPRSSFGFIGSNMEGEGICNTKRFRIYKILMLTYFSDRFFQHKTNYEKSAYLLIRKSELANNPHLMDDIESFFTEEYEYFE</sequence>
<proteinExistence type="predicted"/>
<reference evidence="1 2" key="1">
    <citation type="submission" date="2015-06" db="EMBL/GenBank/DDBJ databases">
        <title>Draft Genome Sequence of Parabacteroides goldsteinii with Putative Novel Metallo-Beta-Lactamases Isolated from a Blood Culture from a Human Patient.</title>
        <authorList>
            <person name="Krogh T.J."/>
            <person name="Agergaard C.N."/>
            <person name="Moller-Jensen J."/>
            <person name="Justesen U.S."/>
        </authorList>
    </citation>
    <scope>NUCLEOTIDE SEQUENCE [LARGE SCALE GENOMIC DNA]</scope>
    <source>
        <strain evidence="1 2">910340</strain>
    </source>
</reference>
<dbReference type="Proteomes" id="UP000036166">
    <property type="component" value="Unassembled WGS sequence"/>
</dbReference>
<organism evidence="1 2">
    <name type="scientific">Parabacteroides goldsteinii</name>
    <dbReference type="NCBI Taxonomy" id="328812"/>
    <lineage>
        <taxon>Bacteria</taxon>
        <taxon>Pseudomonadati</taxon>
        <taxon>Bacteroidota</taxon>
        <taxon>Bacteroidia</taxon>
        <taxon>Bacteroidales</taxon>
        <taxon>Tannerellaceae</taxon>
        <taxon>Parabacteroides</taxon>
    </lineage>
</organism>
<comment type="caution">
    <text evidence="1">The sequence shown here is derived from an EMBL/GenBank/DDBJ whole genome shotgun (WGS) entry which is preliminary data.</text>
</comment>
<dbReference type="EMBL" id="LFJV01000033">
    <property type="protein sequence ID" value="KMM33563.1"/>
    <property type="molecule type" value="Genomic_DNA"/>
</dbReference>
<accession>A0A0J6CK80</accession>
<name>A0A0J6CK80_9BACT</name>
<gene>
    <name evidence="1" type="ORF">ACM15_11085</name>
</gene>
<dbReference type="RefSeq" id="WP_048315477.1">
    <property type="nucleotide sequence ID" value="NZ_LFJV01000033.1"/>
</dbReference>
<dbReference type="AlphaFoldDB" id="A0A0J6CK80"/>
<evidence type="ECO:0000313" key="1">
    <source>
        <dbReference type="EMBL" id="KMM33563.1"/>
    </source>
</evidence>
<dbReference type="PATRIC" id="fig|328812.4.peg.2924"/>
<evidence type="ECO:0000313" key="2">
    <source>
        <dbReference type="Proteomes" id="UP000036166"/>
    </source>
</evidence>